<keyword evidence="3 6" id="KW-0812">Transmembrane</keyword>
<evidence type="ECO:0000313" key="7">
    <source>
        <dbReference type="EMBL" id="PLX61846.1"/>
    </source>
</evidence>
<dbReference type="Pfam" id="PF01169">
    <property type="entry name" value="GDT1"/>
    <property type="match status" value="2"/>
</dbReference>
<feature type="transmembrane region" description="Helical" evidence="6">
    <location>
        <begin position="39"/>
        <end position="60"/>
    </location>
</feature>
<sequence length="195" mass="20696">MMPPESFTVSLSTFFLIALAELGDKSQLVCMTLAARHRHWPVILGAAVAFVILNLLAVLFGAGVAAWMPERVMAGVVAVLFGGFGIHALLTREEDDAVAVQEKPGHGIFLTTLVLILVAEFGDKTQIAVAGLAGSMAPLPVWIGATGALVLVSALGVWAGRTLLQRLPLHWLHRVGGVIFLLFGLLAAWRAVMLV</sequence>
<comment type="similarity">
    <text evidence="2 6">Belongs to the GDT1 family.</text>
</comment>
<dbReference type="InterPro" id="IPR001727">
    <property type="entry name" value="GDT1-like"/>
</dbReference>
<feature type="transmembrane region" description="Helical" evidence="6">
    <location>
        <begin position="171"/>
        <end position="192"/>
    </location>
</feature>
<dbReference type="PANTHER" id="PTHR12608">
    <property type="entry name" value="TRANSMEMBRANE PROTEIN HTP-1 RELATED"/>
    <property type="match status" value="1"/>
</dbReference>
<evidence type="ECO:0000313" key="8">
    <source>
        <dbReference type="Proteomes" id="UP000235015"/>
    </source>
</evidence>
<feature type="transmembrane region" description="Helical" evidence="6">
    <location>
        <begin position="72"/>
        <end position="90"/>
    </location>
</feature>
<organism evidence="7 8">
    <name type="scientific">Sedimenticola selenatireducens</name>
    <dbReference type="NCBI Taxonomy" id="191960"/>
    <lineage>
        <taxon>Bacteria</taxon>
        <taxon>Pseudomonadati</taxon>
        <taxon>Pseudomonadota</taxon>
        <taxon>Gammaproteobacteria</taxon>
        <taxon>Chromatiales</taxon>
        <taxon>Sedimenticolaceae</taxon>
        <taxon>Sedimenticola</taxon>
    </lineage>
</organism>
<comment type="caution">
    <text evidence="6">Lacks conserved residue(s) required for the propagation of feature annotation.</text>
</comment>
<evidence type="ECO:0000256" key="1">
    <source>
        <dbReference type="ARBA" id="ARBA00004141"/>
    </source>
</evidence>
<accession>A0A2N6CX47</accession>
<evidence type="ECO:0000256" key="6">
    <source>
        <dbReference type="RuleBase" id="RU365102"/>
    </source>
</evidence>
<protein>
    <recommendedName>
        <fullName evidence="6">GDT1 family protein</fullName>
    </recommendedName>
</protein>
<reference evidence="7 8" key="1">
    <citation type="submission" date="2017-11" db="EMBL/GenBank/DDBJ databases">
        <title>Genome-resolved metagenomics identifies genetic mobility, metabolic interactions, and unexpected diversity in perchlorate-reducing communities.</title>
        <authorList>
            <person name="Barnum T.P."/>
            <person name="Figueroa I.A."/>
            <person name="Carlstrom C.I."/>
            <person name="Lucas L.N."/>
            <person name="Engelbrektson A.L."/>
            <person name="Coates J.D."/>
        </authorList>
    </citation>
    <scope>NUCLEOTIDE SEQUENCE [LARGE SCALE GENOMIC DNA]</scope>
    <source>
        <strain evidence="7">BM301</strain>
    </source>
</reference>
<comment type="caution">
    <text evidence="7">The sequence shown here is derived from an EMBL/GenBank/DDBJ whole genome shotgun (WGS) entry which is preliminary data.</text>
</comment>
<dbReference type="Proteomes" id="UP000235015">
    <property type="component" value="Unassembled WGS sequence"/>
</dbReference>
<keyword evidence="5 6" id="KW-0472">Membrane</keyword>
<dbReference type="AlphaFoldDB" id="A0A2N6CX47"/>
<dbReference type="PANTHER" id="PTHR12608:SF1">
    <property type="entry name" value="TRANSMEMBRANE PROTEIN 165"/>
    <property type="match status" value="1"/>
</dbReference>
<comment type="subcellular location">
    <subcellularLocation>
        <location evidence="1 6">Membrane</location>
        <topology evidence="1 6">Multi-pass membrane protein</topology>
    </subcellularLocation>
</comment>
<proteinExistence type="inferred from homology"/>
<dbReference type="EMBL" id="PKUN01000010">
    <property type="protein sequence ID" value="PLX61846.1"/>
    <property type="molecule type" value="Genomic_DNA"/>
</dbReference>
<evidence type="ECO:0000256" key="3">
    <source>
        <dbReference type="ARBA" id="ARBA00022692"/>
    </source>
</evidence>
<evidence type="ECO:0000256" key="4">
    <source>
        <dbReference type="ARBA" id="ARBA00022989"/>
    </source>
</evidence>
<evidence type="ECO:0000256" key="2">
    <source>
        <dbReference type="ARBA" id="ARBA00009190"/>
    </source>
</evidence>
<keyword evidence="4 6" id="KW-1133">Transmembrane helix</keyword>
<evidence type="ECO:0000256" key="5">
    <source>
        <dbReference type="ARBA" id="ARBA00023136"/>
    </source>
</evidence>
<name>A0A2N6CX47_9GAMM</name>
<dbReference type="GO" id="GO:0046873">
    <property type="term" value="F:metal ion transmembrane transporter activity"/>
    <property type="evidence" value="ECO:0007669"/>
    <property type="project" value="InterPro"/>
</dbReference>
<gene>
    <name evidence="7" type="ORF">C0630_09565</name>
</gene>
<feature type="transmembrane region" description="Helical" evidence="6">
    <location>
        <begin position="139"/>
        <end position="159"/>
    </location>
</feature>
<dbReference type="GO" id="GO:0016020">
    <property type="term" value="C:membrane"/>
    <property type="evidence" value="ECO:0007669"/>
    <property type="project" value="UniProtKB-SubCell"/>
</dbReference>